<organism evidence="1 2">
    <name type="scientific">Funneliformis geosporum</name>
    <dbReference type="NCBI Taxonomy" id="1117311"/>
    <lineage>
        <taxon>Eukaryota</taxon>
        <taxon>Fungi</taxon>
        <taxon>Fungi incertae sedis</taxon>
        <taxon>Mucoromycota</taxon>
        <taxon>Glomeromycotina</taxon>
        <taxon>Glomeromycetes</taxon>
        <taxon>Glomerales</taxon>
        <taxon>Glomeraceae</taxon>
        <taxon>Funneliformis</taxon>
    </lineage>
</organism>
<protein>
    <submittedName>
        <fullName evidence="1">12891_t:CDS:1</fullName>
    </submittedName>
</protein>
<dbReference type="GO" id="GO:0005634">
    <property type="term" value="C:nucleus"/>
    <property type="evidence" value="ECO:0007669"/>
    <property type="project" value="InterPro"/>
</dbReference>
<comment type="caution">
    <text evidence="1">The sequence shown here is derived from an EMBL/GenBank/DDBJ whole genome shotgun (WGS) entry which is preliminary data.</text>
</comment>
<accession>A0A9W4SZT8</accession>
<dbReference type="InterPro" id="IPR037095">
    <property type="entry name" value="RBP-J/Cbf11_DNA-bd_sf"/>
</dbReference>
<dbReference type="Proteomes" id="UP001153678">
    <property type="component" value="Unassembled WGS sequence"/>
</dbReference>
<dbReference type="GO" id="GO:0003677">
    <property type="term" value="F:DNA binding"/>
    <property type="evidence" value="ECO:0007669"/>
    <property type="project" value="InterPro"/>
</dbReference>
<dbReference type="Gene3D" id="2.60.40.1450">
    <property type="entry name" value="LAG1, DNA binding domain"/>
    <property type="match status" value="1"/>
</dbReference>
<evidence type="ECO:0000313" key="1">
    <source>
        <dbReference type="EMBL" id="CAI2186838.1"/>
    </source>
</evidence>
<keyword evidence="2" id="KW-1185">Reference proteome</keyword>
<dbReference type="EMBL" id="CAMKVN010004337">
    <property type="protein sequence ID" value="CAI2186838.1"/>
    <property type="molecule type" value="Genomic_DNA"/>
</dbReference>
<gene>
    <name evidence="1" type="ORF">FWILDA_LOCUS12776</name>
</gene>
<dbReference type="OrthoDB" id="2450021at2759"/>
<name>A0A9W4SZT8_9GLOM</name>
<proteinExistence type="predicted"/>
<sequence length="236" mass="26993">MRQYEIMDGNKRSVHKINDVVETMIKPSSEMRYLQKVDEKNHNAITEPLSPSVLIYPFMSSLISPIQDQNHIHELEFAFMVMKMNHKIIKRWINWPAALIIASRDNGPSIMRCLSILMSRILSSSQSVVTMPITLRRSTIFTSDNVIENLAPYQALHLHHLRGGRETRFTQSVAAIVMRPIIQQYLNSPNPAALGEKVVMVLTSKVAQILWNRKDFIPPPTTFILGSNWWSVTAQS</sequence>
<dbReference type="GO" id="GO:0003700">
    <property type="term" value="F:DNA-binding transcription factor activity"/>
    <property type="evidence" value="ECO:0007669"/>
    <property type="project" value="InterPro"/>
</dbReference>
<evidence type="ECO:0000313" key="2">
    <source>
        <dbReference type="Proteomes" id="UP001153678"/>
    </source>
</evidence>
<reference evidence="1" key="1">
    <citation type="submission" date="2022-08" db="EMBL/GenBank/DDBJ databases">
        <authorList>
            <person name="Kallberg Y."/>
            <person name="Tangrot J."/>
            <person name="Rosling A."/>
        </authorList>
    </citation>
    <scope>NUCLEOTIDE SEQUENCE</scope>
    <source>
        <strain evidence="1">Wild A</strain>
    </source>
</reference>
<dbReference type="AlphaFoldDB" id="A0A9W4SZT8"/>